<feature type="coiled-coil region" evidence="1">
    <location>
        <begin position="82"/>
        <end position="109"/>
    </location>
</feature>
<evidence type="ECO:0000256" key="2">
    <source>
        <dbReference type="SAM" id="Phobius"/>
    </source>
</evidence>
<dbReference type="VEuPathDB" id="FungiDB:MSYG_1541"/>
<keyword evidence="4" id="KW-1185">Reference proteome</keyword>
<evidence type="ECO:0000256" key="1">
    <source>
        <dbReference type="SAM" id="Coils"/>
    </source>
</evidence>
<evidence type="ECO:0000313" key="4">
    <source>
        <dbReference type="Proteomes" id="UP000186303"/>
    </source>
</evidence>
<dbReference type="AlphaFoldDB" id="A0A1M8A409"/>
<reference evidence="4" key="1">
    <citation type="journal article" date="2017" name="Nucleic Acids Res.">
        <title>Proteogenomics produces comprehensive and highly accurate protein-coding gene annotation in a complete genome assembly of Malassezia sympodialis.</title>
        <authorList>
            <person name="Zhu Y."/>
            <person name="Engstroem P.G."/>
            <person name="Tellgren-Roth C."/>
            <person name="Baudo C.D."/>
            <person name="Kennell J.C."/>
            <person name="Sun S."/>
            <person name="Billmyre R.B."/>
            <person name="Schroeder M.S."/>
            <person name="Andersson A."/>
            <person name="Holm T."/>
            <person name="Sigurgeirsson B."/>
            <person name="Wu G."/>
            <person name="Sankaranarayanan S.R."/>
            <person name="Siddharthan R."/>
            <person name="Sanyal K."/>
            <person name="Lundeberg J."/>
            <person name="Nystedt B."/>
            <person name="Boekhout T."/>
            <person name="Dawson T.L. Jr."/>
            <person name="Heitman J."/>
            <person name="Scheynius A."/>
            <person name="Lehtioe J."/>
        </authorList>
    </citation>
    <scope>NUCLEOTIDE SEQUENCE [LARGE SCALE GENOMIC DNA]</scope>
    <source>
        <strain evidence="4">ATCC 42132</strain>
    </source>
</reference>
<sequence>MLVARVSRPGALRAVSVSRAYSSAPPRLVGRPTGVAVPPRPLTSALVGFLGGAALAAATGLYWIRHEYTQASTSVMQSSERLTDMANHVTQYLDRIAELEQRVRRIEKQQITRDEVTHAWDSHRKLYSDMFEESHELKERLWQLEHTIFATRTRTEPVAWDLVPARPPPLPPVRLL</sequence>
<accession>A0A1M8A409</accession>
<proteinExistence type="predicted"/>
<gene>
    <name evidence="3" type="ORF">MSYG_1541</name>
</gene>
<protein>
    <submittedName>
        <fullName evidence="3">Uncharacterized protein</fullName>
    </submittedName>
</protein>
<organism evidence="3 4">
    <name type="scientific">Malassezia sympodialis (strain ATCC 42132)</name>
    <name type="common">Atopic eczema-associated yeast</name>
    <dbReference type="NCBI Taxonomy" id="1230383"/>
    <lineage>
        <taxon>Eukaryota</taxon>
        <taxon>Fungi</taxon>
        <taxon>Dikarya</taxon>
        <taxon>Basidiomycota</taxon>
        <taxon>Ustilaginomycotina</taxon>
        <taxon>Malasseziomycetes</taxon>
        <taxon>Malasseziales</taxon>
        <taxon>Malasseziaceae</taxon>
        <taxon>Malassezia</taxon>
    </lineage>
</organism>
<keyword evidence="2" id="KW-0472">Membrane</keyword>
<dbReference type="Proteomes" id="UP000186303">
    <property type="component" value="Chromosome 2"/>
</dbReference>
<keyword evidence="1" id="KW-0175">Coiled coil</keyword>
<dbReference type="OrthoDB" id="5331396at2759"/>
<name>A0A1M8A409_MALS4</name>
<feature type="transmembrane region" description="Helical" evidence="2">
    <location>
        <begin position="42"/>
        <end position="64"/>
    </location>
</feature>
<dbReference type="EMBL" id="LT671822">
    <property type="protein sequence ID" value="SHO77200.1"/>
    <property type="molecule type" value="Genomic_DNA"/>
</dbReference>
<evidence type="ECO:0000313" key="3">
    <source>
        <dbReference type="EMBL" id="SHO77200.1"/>
    </source>
</evidence>
<keyword evidence="2" id="KW-0812">Transmembrane</keyword>
<keyword evidence="2" id="KW-1133">Transmembrane helix</keyword>